<keyword evidence="2" id="KW-1185">Reference proteome</keyword>
<evidence type="ECO:0000313" key="1">
    <source>
        <dbReference type="EMBL" id="GLY68077.1"/>
    </source>
</evidence>
<comment type="caution">
    <text evidence="1">The sequence shown here is derived from an EMBL/GenBank/DDBJ whole genome shotgun (WGS) entry which is preliminary data.</text>
</comment>
<organism evidence="1 2">
    <name type="scientific">Amycolatopsis taiwanensis</name>
    <dbReference type="NCBI Taxonomy" id="342230"/>
    <lineage>
        <taxon>Bacteria</taxon>
        <taxon>Bacillati</taxon>
        <taxon>Actinomycetota</taxon>
        <taxon>Actinomycetes</taxon>
        <taxon>Pseudonocardiales</taxon>
        <taxon>Pseudonocardiaceae</taxon>
        <taxon>Amycolatopsis</taxon>
    </lineage>
</organism>
<reference evidence="1" key="1">
    <citation type="submission" date="2023-03" db="EMBL/GenBank/DDBJ databases">
        <title>Amycolatopsis taiwanensis NBRC 103393.</title>
        <authorList>
            <person name="Ichikawa N."/>
            <person name="Sato H."/>
            <person name="Tonouchi N."/>
        </authorList>
    </citation>
    <scope>NUCLEOTIDE SEQUENCE</scope>
    <source>
        <strain evidence="1">NBRC 103393</strain>
    </source>
</reference>
<accession>A0A9W6VI53</accession>
<dbReference type="AlphaFoldDB" id="A0A9W6VI53"/>
<protein>
    <recommendedName>
        <fullName evidence="3">Transposase</fullName>
    </recommendedName>
</protein>
<evidence type="ECO:0008006" key="3">
    <source>
        <dbReference type="Google" id="ProtNLM"/>
    </source>
</evidence>
<gene>
    <name evidence="1" type="ORF">Atai01_46960</name>
</gene>
<proteinExistence type="predicted"/>
<dbReference type="Proteomes" id="UP001165136">
    <property type="component" value="Unassembled WGS sequence"/>
</dbReference>
<evidence type="ECO:0000313" key="2">
    <source>
        <dbReference type="Proteomes" id="UP001165136"/>
    </source>
</evidence>
<dbReference type="EMBL" id="BSTI01000010">
    <property type="protein sequence ID" value="GLY68077.1"/>
    <property type="molecule type" value="Genomic_DNA"/>
</dbReference>
<sequence>MNWVECEFTALRYFILDGSDYPSHAAQEAAIARYIRGANKHAQPKRHYAVNSKIRRPDYLPNVA</sequence>
<dbReference type="RefSeq" id="WP_285488197.1">
    <property type="nucleotide sequence ID" value="NZ_BSTI01000010.1"/>
</dbReference>
<name>A0A9W6VI53_9PSEU</name>